<keyword evidence="2" id="KW-1185">Reference proteome</keyword>
<gene>
    <name evidence="1" type="ORF">H0241_35135</name>
</gene>
<organism evidence="1 2">
    <name type="scientific">Mesorhizobium neociceri</name>
    <dbReference type="NCBI Taxonomy" id="1307853"/>
    <lineage>
        <taxon>Bacteria</taxon>
        <taxon>Pseudomonadati</taxon>
        <taxon>Pseudomonadota</taxon>
        <taxon>Alphaproteobacteria</taxon>
        <taxon>Hyphomicrobiales</taxon>
        <taxon>Phyllobacteriaceae</taxon>
        <taxon>Mesorhizobium</taxon>
    </lineage>
</organism>
<comment type="caution">
    <text evidence="1">The sequence shown here is derived from an EMBL/GenBank/DDBJ whole genome shotgun (WGS) entry which is preliminary data.</text>
</comment>
<dbReference type="Proteomes" id="UP000558284">
    <property type="component" value="Unassembled WGS sequence"/>
</dbReference>
<reference evidence="1 2" key="1">
    <citation type="submission" date="2020-07" db="EMBL/GenBank/DDBJ databases">
        <title>Definition of the novel symbiovar canariense within Mesorhizobium novociceri, a new species of genus Mesorhizobium nodulating Cicer canariense in the Caldera de Taburiente National Park (La Palma, Canary Islands).</title>
        <authorList>
            <person name="Leon-Barrios M."/>
            <person name="Perez-Yepez J."/>
            <person name="Flores-Felix J.D."/>
            <person name="Ramirez-Baena M.H."/>
            <person name="Pulido-Suarez L."/>
            <person name="Igual J.M."/>
            <person name="Velazquez E."/>
            <person name="Peix A."/>
        </authorList>
    </citation>
    <scope>NUCLEOTIDE SEQUENCE [LARGE SCALE GENOMIC DNA]</scope>
    <source>
        <strain evidence="1 2">CCANP35</strain>
    </source>
</reference>
<dbReference type="SUPFAM" id="SSF55781">
    <property type="entry name" value="GAF domain-like"/>
    <property type="match status" value="1"/>
</dbReference>
<accession>A0A838BIV8</accession>
<evidence type="ECO:0008006" key="3">
    <source>
        <dbReference type="Google" id="ProtNLM"/>
    </source>
</evidence>
<sequence length="122" mass="13697">MTISSLRSELTATREENQVRTAEITNLLEQQNATSAILRVIAASPTDIQSVLQIVAESAAHFCDTYHAGIFLAGDGTLFPKAHYGPIALDFGLKLQRYLTPLRHLVHPEHLRKHVQLMRRRV</sequence>
<proteinExistence type="predicted"/>
<dbReference type="EMBL" id="JACDTY010000047">
    <property type="protein sequence ID" value="MBA1145394.1"/>
    <property type="molecule type" value="Genomic_DNA"/>
</dbReference>
<protein>
    <recommendedName>
        <fullName evidence="3">GAF domain-containing protein</fullName>
    </recommendedName>
</protein>
<dbReference type="AlphaFoldDB" id="A0A838BIV8"/>
<evidence type="ECO:0000313" key="2">
    <source>
        <dbReference type="Proteomes" id="UP000558284"/>
    </source>
</evidence>
<name>A0A838BIV8_9HYPH</name>
<evidence type="ECO:0000313" key="1">
    <source>
        <dbReference type="EMBL" id="MBA1145394.1"/>
    </source>
</evidence>